<sequence>MLLDIVILPPDKTAAAVGKKIKQAAKNFPHGFIVDNQAMIPHLSLWHIKTSKNRIIQLSQDLKSVAVKQKPIKISSSAFVESKNHKGVVEFLVRNSRSLILLQQKVFETTYPYKTGMMPQFLMFEKWSGKELLQARKYSRPLGFKPHFTMAHIKSPEGTQKIIGNMNKIKFTFEAKEIYVCEVNRWWQVTRIIKKFKLNNPSSVPPKRDIFSRKGRRKNEIDHAVKILKTGGIVVYPTDTSYGLAVDATNLAAVKKLYRLKGRNFRKPIHVIAPLDKSSHTPVYGRKWLNRIVRVNARAAKLMEKFWPGALTIVLPLKAKERSWRMLSAGTGTIGVRYPANSTAQALVEALGRPITATSANVSGKPAAYSIAEAKRQFVKHRLYQDITFLGGGKLPKRKPSTVLSLAGRVKIIRAGPIIEREIKNVLFPKHKP</sequence>
<keyword evidence="7" id="KW-0548">Nucleotidyltransferase</keyword>
<dbReference type="GO" id="GO:0003725">
    <property type="term" value="F:double-stranded RNA binding"/>
    <property type="evidence" value="ECO:0007669"/>
    <property type="project" value="InterPro"/>
</dbReference>
<dbReference type="AlphaFoldDB" id="A0A1F5NV70"/>
<dbReference type="NCBIfam" id="TIGR00057">
    <property type="entry name" value="L-threonylcarbamoyladenylate synthase"/>
    <property type="match status" value="1"/>
</dbReference>
<evidence type="ECO:0000256" key="6">
    <source>
        <dbReference type="ARBA" id="ARBA00022694"/>
    </source>
</evidence>
<feature type="domain" description="YrdC-like" evidence="12">
    <location>
        <begin position="218"/>
        <end position="418"/>
    </location>
</feature>
<dbReference type="InterPro" id="IPR009097">
    <property type="entry name" value="Cyclic_Pdiesterase"/>
</dbReference>
<reference evidence="13 14" key="1">
    <citation type="journal article" date="2016" name="Nat. Commun.">
        <title>Thousands of microbial genomes shed light on interconnected biogeochemical processes in an aquifer system.</title>
        <authorList>
            <person name="Anantharaman K."/>
            <person name="Brown C.T."/>
            <person name="Hug L.A."/>
            <person name="Sharon I."/>
            <person name="Castelle C.J."/>
            <person name="Probst A.J."/>
            <person name="Thomas B.C."/>
            <person name="Singh A."/>
            <person name="Wilkins M.J."/>
            <person name="Karaoz U."/>
            <person name="Brodie E.L."/>
            <person name="Williams K.H."/>
            <person name="Hubbard S.S."/>
            <person name="Banfield J.F."/>
        </authorList>
    </citation>
    <scope>NUCLEOTIDE SEQUENCE [LARGE SCALE GENOMIC DNA]</scope>
</reference>
<dbReference type="GO" id="GO:0005524">
    <property type="term" value="F:ATP binding"/>
    <property type="evidence" value="ECO:0007669"/>
    <property type="project" value="UniProtKB-KW"/>
</dbReference>
<gene>
    <name evidence="13" type="ORF">A2720_03110</name>
</gene>
<proteinExistence type="inferred from homology"/>
<evidence type="ECO:0000256" key="4">
    <source>
        <dbReference type="ARBA" id="ARBA00022490"/>
    </source>
</evidence>
<evidence type="ECO:0000256" key="8">
    <source>
        <dbReference type="ARBA" id="ARBA00022741"/>
    </source>
</evidence>
<keyword evidence="4" id="KW-0963">Cytoplasm</keyword>
<dbReference type="GO" id="GO:0005737">
    <property type="term" value="C:cytoplasm"/>
    <property type="evidence" value="ECO:0007669"/>
    <property type="project" value="UniProtKB-SubCell"/>
</dbReference>
<keyword evidence="9" id="KW-0067">ATP-binding</keyword>
<name>A0A1F5NV70_9BACT</name>
<dbReference type="Pfam" id="PF01300">
    <property type="entry name" value="Sua5_yciO_yrdC"/>
    <property type="match status" value="1"/>
</dbReference>
<dbReference type="PROSITE" id="PS51163">
    <property type="entry name" value="YRDC"/>
    <property type="match status" value="1"/>
</dbReference>
<evidence type="ECO:0000256" key="11">
    <source>
        <dbReference type="ARBA" id="ARBA00048366"/>
    </source>
</evidence>
<dbReference type="STRING" id="1817825.A2720_03110"/>
<dbReference type="GO" id="GO:0006450">
    <property type="term" value="P:regulation of translational fidelity"/>
    <property type="evidence" value="ECO:0007669"/>
    <property type="project" value="TreeGrafter"/>
</dbReference>
<dbReference type="PANTHER" id="PTHR17490">
    <property type="entry name" value="SUA5"/>
    <property type="match status" value="1"/>
</dbReference>
<protein>
    <recommendedName>
        <fullName evidence="10">L-threonylcarbamoyladenylate synthase</fullName>
        <ecNumber evidence="3">2.7.7.87</ecNumber>
    </recommendedName>
    <alternativeName>
        <fullName evidence="10">L-threonylcarbamoyladenylate synthase</fullName>
    </alternativeName>
</protein>
<dbReference type="EMBL" id="MFEL01000008">
    <property type="protein sequence ID" value="OGE81503.1"/>
    <property type="molecule type" value="Genomic_DNA"/>
</dbReference>
<dbReference type="PANTHER" id="PTHR17490:SF16">
    <property type="entry name" value="THREONYLCARBAMOYL-AMP SYNTHASE"/>
    <property type="match status" value="1"/>
</dbReference>
<comment type="catalytic activity">
    <reaction evidence="11">
        <text>L-threonine + hydrogencarbonate + ATP = L-threonylcarbamoyladenylate + diphosphate + H2O</text>
        <dbReference type="Rhea" id="RHEA:36407"/>
        <dbReference type="ChEBI" id="CHEBI:15377"/>
        <dbReference type="ChEBI" id="CHEBI:17544"/>
        <dbReference type="ChEBI" id="CHEBI:30616"/>
        <dbReference type="ChEBI" id="CHEBI:33019"/>
        <dbReference type="ChEBI" id="CHEBI:57926"/>
        <dbReference type="ChEBI" id="CHEBI:73682"/>
        <dbReference type="EC" id="2.7.7.87"/>
    </reaction>
</comment>
<dbReference type="GO" id="GO:0000049">
    <property type="term" value="F:tRNA binding"/>
    <property type="evidence" value="ECO:0007669"/>
    <property type="project" value="TreeGrafter"/>
</dbReference>
<evidence type="ECO:0000313" key="14">
    <source>
        <dbReference type="Proteomes" id="UP000178892"/>
    </source>
</evidence>
<keyword evidence="6" id="KW-0819">tRNA processing</keyword>
<evidence type="ECO:0000256" key="9">
    <source>
        <dbReference type="ARBA" id="ARBA00022840"/>
    </source>
</evidence>
<dbReference type="Gene3D" id="3.90.870.10">
    <property type="entry name" value="DHBP synthase"/>
    <property type="match status" value="1"/>
</dbReference>
<evidence type="ECO:0000256" key="1">
    <source>
        <dbReference type="ARBA" id="ARBA00004496"/>
    </source>
</evidence>
<dbReference type="SUPFAM" id="SSF55821">
    <property type="entry name" value="YrdC/RibB"/>
    <property type="match status" value="1"/>
</dbReference>
<organism evidence="13 14">
    <name type="scientific">Candidatus Doudnabacteria bacterium RIFCSPHIGHO2_01_FULL_46_24</name>
    <dbReference type="NCBI Taxonomy" id="1817825"/>
    <lineage>
        <taxon>Bacteria</taxon>
        <taxon>Candidatus Doudnaibacteriota</taxon>
    </lineage>
</organism>
<evidence type="ECO:0000256" key="10">
    <source>
        <dbReference type="ARBA" id="ARBA00029774"/>
    </source>
</evidence>
<evidence type="ECO:0000256" key="2">
    <source>
        <dbReference type="ARBA" id="ARBA00007663"/>
    </source>
</evidence>
<keyword evidence="5" id="KW-0808">Transferase</keyword>
<comment type="similarity">
    <text evidence="2">Belongs to the SUA5 family.</text>
</comment>
<dbReference type="InterPro" id="IPR050156">
    <property type="entry name" value="TC-AMP_synthase_SUA5"/>
</dbReference>
<dbReference type="InterPro" id="IPR006070">
    <property type="entry name" value="Sua5-like_dom"/>
</dbReference>
<dbReference type="GO" id="GO:0061710">
    <property type="term" value="F:L-threonylcarbamoyladenylate synthase"/>
    <property type="evidence" value="ECO:0007669"/>
    <property type="project" value="UniProtKB-EC"/>
</dbReference>
<dbReference type="GO" id="GO:0008033">
    <property type="term" value="P:tRNA processing"/>
    <property type="evidence" value="ECO:0007669"/>
    <property type="project" value="UniProtKB-KW"/>
</dbReference>
<evidence type="ECO:0000259" key="12">
    <source>
        <dbReference type="PROSITE" id="PS51163"/>
    </source>
</evidence>
<evidence type="ECO:0000313" key="13">
    <source>
        <dbReference type="EMBL" id="OGE81503.1"/>
    </source>
</evidence>
<dbReference type="InterPro" id="IPR017945">
    <property type="entry name" value="DHBP_synth_RibB-like_a/b_dom"/>
</dbReference>
<comment type="subcellular location">
    <subcellularLocation>
        <location evidence="1">Cytoplasm</location>
    </subcellularLocation>
</comment>
<comment type="caution">
    <text evidence="13">The sequence shown here is derived from an EMBL/GenBank/DDBJ whole genome shotgun (WGS) entry which is preliminary data.</text>
</comment>
<accession>A0A1F5NV70</accession>
<evidence type="ECO:0000256" key="5">
    <source>
        <dbReference type="ARBA" id="ARBA00022679"/>
    </source>
</evidence>
<evidence type="ECO:0000256" key="7">
    <source>
        <dbReference type="ARBA" id="ARBA00022695"/>
    </source>
</evidence>
<keyword evidence="8" id="KW-0547">Nucleotide-binding</keyword>
<evidence type="ECO:0000256" key="3">
    <source>
        <dbReference type="ARBA" id="ARBA00012584"/>
    </source>
</evidence>
<dbReference type="EC" id="2.7.7.87" evidence="3"/>
<dbReference type="Gene3D" id="3.90.1140.10">
    <property type="entry name" value="Cyclic phosphodiesterase"/>
    <property type="match status" value="1"/>
</dbReference>
<dbReference type="SUPFAM" id="SSF55144">
    <property type="entry name" value="LigT-like"/>
    <property type="match status" value="1"/>
</dbReference>
<dbReference type="Proteomes" id="UP000178892">
    <property type="component" value="Unassembled WGS sequence"/>
</dbReference>